<keyword evidence="5" id="KW-0479">Metal-binding</keyword>
<evidence type="ECO:0000256" key="2">
    <source>
        <dbReference type="ARBA" id="ARBA00008276"/>
    </source>
</evidence>
<gene>
    <name evidence="14" type="ORF">EV211_12618</name>
</gene>
<dbReference type="AlphaFoldDB" id="A0A4R6PZA7"/>
<dbReference type="NCBIfam" id="TIGR01499">
    <property type="entry name" value="folC"/>
    <property type="match status" value="1"/>
</dbReference>
<evidence type="ECO:0000256" key="7">
    <source>
        <dbReference type="ARBA" id="ARBA00022840"/>
    </source>
</evidence>
<dbReference type="InterPro" id="IPR004101">
    <property type="entry name" value="Mur_ligase_C"/>
</dbReference>
<evidence type="ECO:0000256" key="4">
    <source>
        <dbReference type="ARBA" id="ARBA00022598"/>
    </source>
</evidence>
<dbReference type="Proteomes" id="UP000295500">
    <property type="component" value="Unassembled WGS sequence"/>
</dbReference>
<feature type="domain" description="Mur ligase central" evidence="13">
    <location>
        <begin position="41"/>
        <end position="267"/>
    </location>
</feature>
<dbReference type="PANTHER" id="PTHR11136">
    <property type="entry name" value="FOLYLPOLYGLUTAMATE SYNTHASE-RELATED"/>
    <property type="match status" value="1"/>
</dbReference>
<keyword evidence="15" id="KW-1185">Reference proteome</keyword>
<dbReference type="GO" id="GO:0004326">
    <property type="term" value="F:tetrahydrofolylpolyglutamate synthase activity"/>
    <property type="evidence" value="ECO:0007669"/>
    <property type="project" value="UniProtKB-EC"/>
</dbReference>
<dbReference type="InterPro" id="IPR036565">
    <property type="entry name" value="Mur-like_cat_sf"/>
</dbReference>
<dbReference type="GO" id="GO:0005737">
    <property type="term" value="C:cytoplasm"/>
    <property type="evidence" value="ECO:0007669"/>
    <property type="project" value="TreeGrafter"/>
</dbReference>
<dbReference type="Gene3D" id="3.40.1190.10">
    <property type="entry name" value="Mur-like, catalytic domain"/>
    <property type="match status" value="1"/>
</dbReference>
<comment type="caution">
    <text evidence="14">The sequence shown here is derived from an EMBL/GenBank/DDBJ whole genome shotgun (WGS) entry which is preliminary data.</text>
</comment>
<reference evidence="14 15" key="1">
    <citation type="submission" date="2019-03" db="EMBL/GenBank/DDBJ databases">
        <title>Genomic Encyclopedia of Type Strains, Phase IV (KMG-IV): sequencing the most valuable type-strain genomes for metagenomic binning, comparative biology and taxonomic classification.</title>
        <authorList>
            <person name="Goeker M."/>
        </authorList>
    </citation>
    <scope>NUCLEOTIDE SEQUENCE [LARGE SCALE GENOMIC DNA]</scope>
    <source>
        <strain evidence="14 15">DSM 28287</strain>
    </source>
</reference>
<keyword evidence="8" id="KW-0460">Magnesium</keyword>
<dbReference type="Pfam" id="PF02875">
    <property type="entry name" value="Mur_ligase_C"/>
    <property type="match status" value="1"/>
</dbReference>
<dbReference type="GO" id="GO:0005524">
    <property type="term" value="F:ATP binding"/>
    <property type="evidence" value="ECO:0007669"/>
    <property type="project" value="UniProtKB-KW"/>
</dbReference>
<evidence type="ECO:0000259" key="12">
    <source>
        <dbReference type="Pfam" id="PF02875"/>
    </source>
</evidence>
<name>A0A4R6PZA7_9FIRM</name>
<evidence type="ECO:0000259" key="13">
    <source>
        <dbReference type="Pfam" id="PF08245"/>
    </source>
</evidence>
<dbReference type="InterPro" id="IPR001645">
    <property type="entry name" value="Folylpolyglutamate_synth"/>
</dbReference>
<comment type="cofactor">
    <cofactor evidence="1">
        <name>Mg(2+)</name>
        <dbReference type="ChEBI" id="CHEBI:18420"/>
    </cofactor>
</comment>
<evidence type="ECO:0000256" key="10">
    <source>
        <dbReference type="ARBA" id="ARBA00047493"/>
    </source>
</evidence>
<dbReference type="SUPFAM" id="SSF53623">
    <property type="entry name" value="MurD-like peptide ligases, catalytic domain"/>
    <property type="match status" value="1"/>
</dbReference>
<comment type="similarity">
    <text evidence="2 11">Belongs to the folylpolyglutamate synthase family.</text>
</comment>
<dbReference type="FunFam" id="3.40.1190.10:FF:000011">
    <property type="entry name" value="Folylpolyglutamate synthase/dihydrofolate synthase"/>
    <property type="match status" value="1"/>
</dbReference>
<organism evidence="14 15">
    <name type="scientific">Aminicella lysinilytica</name>
    <dbReference type="NCBI Taxonomy" id="433323"/>
    <lineage>
        <taxon>Bacteria</taxon>
        <taxon>Bacillati</taxon>
        <taxon>Bacillota</taxon>
        <taxon>Clostridia</taxon>
        <taxon>Peptostreptococcales</taxon>
        <taxon>Anaerovoracaceae</taxon>
        <taxon>Aminicella</taxon>
    </lineage>
</organism>
<dbReference type="PANTHER" id="PTHR11136:SF0">
    <property type="entry name" value="DIHYDROFOLATE SYNTHETASE-RELATED"/>
    <property type="match status" value="1"/>
</dbReference>
<protein>
    <recommendedName>
        <fullName evidence="3">tetrahydrofolate synthase</fullName>
        <ecNumber evidence="3">6.3.2.17</ecNumber>
    </recommendedName>
    <alternativeName>
        <fullName evidence="9">Tetrahydrofolylpolyglutamate synthase</fullName>
    </alternativeName>
</protein>
<evidence type="ECO:0000256" key="5">
    <source>
        <dbReference type="ARBA" id="ARBA00022723"/>
    </source>
</evidence>
<dbReference type="PIRSF" id="PIRSF001563">
    <property type="entry name" value="Folylpolyglu_synth"/>
    <property type="match status" value="1"/>
</dbReference>
<sequence>MGAIDKIHEFERFGSVLGLERMNVILEKLGNPQDDLKVIHVAGTNGKGSICKYIYEVLRAAGYKAGLYTSPFLEVFNERIEFDGEYISDDDLNSYTDRVLEKSREMVKEGHDSPTEFEIVTAIAFLYLKEKGCDYAVLEVGLGGRGDSTNVVKSPLCSVIGSISLDHTDRLGDTIAKIAFEKAGIIKNGCPVVINTDKDDAREVFVARAAECEADLYDATKLRPQVLRETLEGCVFDVDIMDKKYRSMEISMGGEYQISNAMAAMYALTLMNAQGKICVSDEAIAAGMKKARQIGRFEIMARDPFVIIDGAHNPDGSLSLRNTIRKHFAGKRILMVVGILADKDVSEILDNFCDITDEFVATQPQNPRKMNAAELAQKIYAKGAKCIIMETPQKAVDHAMSHRGDYDLILFAGSLYLIGEVRRLLRDAEKDKKGDPVL</sequence>
<evidence type="ECO:0000256" key="9">
    <source>
        <dbReference type="ARBA" id="ARBA00030592"/>
    </source>
</evidence>
<dbReference type="RefSeq" id="WP_133528814.1">
    <property type="nucleotide sequence ID" value="NZ_SNXO01000026.1"/>
</dbReference>
<dbReference type="InterPro" id="IPR013221">
    <property type="entry name" value="Mur_ligase_cen"/>
</dbReference>
<dbReference type="InterPro" id="IPR036615">
    <property type="entry name" value="Mur_ligase_C_dom_sf"/>
</dbReference>
<evidence type="ECO:0000256" key="3">
    <source>
        <dbReference type="ARBA" id="ARBA00013025"/>
    </source>
</evidence>
<evidence type="ECO:0000256" key="1">
    <source>
        <dbReference type="ARBA" id="ARBA00001946"/>
    </source>
</evidence>
<proteinExistence type="inferred from homology"/>
<evidence type="ECO:0000313" key="14">
    <source>
        <dbReference type="EMBL" id="TDP52412.1"/>
    </source>
</evidence>
<dbReference type="PROSITE" id="PS01012">
    <property type="entry name" value="FOLYLPOLYGLU_SYNT_2"/>
    <property type="match status" value="1"/>
</dbReference>
<evidence type="ECO:0000256" key="6">
    <source>
        <dbReference type="ARBA" id="ARBA00022741"/>
    </source>
</evidence>
<accession>A0A4R6PZA7</accession>
<keyword evidence="7 11" id="KW-0067">ATP-binding</keyword>
<comment type="catalytic activity">
    <reaction evidence="10">
        <text>(6S)-5,6,7,8-tetrahydrofolyl-(gamma-L-Glu)(n) + L-glutamate + ATP = (6S)-5,6,7,8-tetrahydrofolyl-(gamma-L-Glu)(n+1) + ADP + phosphate + H(+)</text>
        <dbReference type="Rhea" id="RHEA:10580"/>
        <dbReference type="Rhea" id="RHEA-COMP:14738"/>
        <dbReference type="Rhea" id="RHEA-COMP:14740"/>
        <dbReference type="ChEBI" id="CHEBI:15378"/>
        <dbReference type="ChEBI" id="CHEBI:29985"/>
        <dbReference type="ChEBI" id="CHEBI:30616"/>
        <dbReference type="ChEBI" id="CHEBI:43474"/>
        <dbReference type="ChEBI" id="CHEBI:141005"/>
        <dbReference type="ChEBI" id="CHEBI:456216"/>
        <dbReference type="EC" id="6.3.2.17"/>
    </reaction>
</comment>
<evidence type="ECO:0000313" key="15">
    <source>
        <dbReference type="Proteomes" id="UP000295500"/>
    </source>
</evidence>
<dbReference type="EC" id="6.3.2.17" evidence="3"/>
<dbReference type="GO" id="GO:0046872">
    <property type="term" value="F:metal ion binding"/>
    <property type="evidence" value="ECO:0007669"/>
    <property type="project" value="UniProtKB-KW"/>
</dbReference>
<keyword evidence="6 11" id="KW-0547">Nucleotide-binding</keyword>
<dbReference type="Gene3D" id="3.90.190.20">
    <property type="entry name" value="Mur ligase, C-terminal domain"/>
    <property type="match status" value="1"/>
</dbReference>
<dbReference type="GO" id="GO:0008841">
    <property type="term" value="F:dihydrofolate synthase activity"/>
    <property type="evidence" value="ECO:0007669"/>
    <property type="project" value="TreeGrafter"/>
</dbReference>
<dbReference type="Pfam" id="PF08245">
    <property type="entry name" value="Mur_ligase_M"/>
    <property type="match status" value="1"/>
</dbReference>
<evidence type="ECO:0000256" key="11">
    <source>
        <dbReference type="PIRNR" id="PIRNR001563"/>
    </source>
</evidence>
<feature type="domain" description="Mur ligase C-terminal" evidence="12">
    <location>
        <begin position="295"/>
        <end position="414"/>
    </location>
</feature>
<dbReference type="OrthoDB" id="9809356at2"/>
<evidence type="ECO:0000256" key="8">
    <source>
        <dbReference type="ARBA" id="ARBA00022842"/>
    </source>
</evidence>
<dbReference type="EMBL" id="SNXO01000026">
    <property type="protein sequence ID" value="TDP52412.1"/>
    <property type="molecule type" value="Genomic_DNA"/>
</dbReference>
<dbReference type="SUPFAM" id="SSF53244">
    <property type="entry name" value="MurD-like peptide ligases, peptide-binding domain"/>
    <property type="match status" value="1"/>
</dbReference>
<keyword evidence="4 11" id="KW-0436">Ligase</keyword>
<dbReference type="InterPro" id="IPR018109">
    <property type="entry name" value="Folylpolyglutamate_synth_CS"/>
</dbReference>